<dbReference type="PANTHER" id="PTHR33428:SF14">
    <property type="entry name" value="CARBOXYLESTERASE TYPE B DOMAIN-CONTAINING PROTEIN"/>
    <property type="match status" value="1"/>
</dbReference>
<reference evidence="1" key="2">
    <citation type="journal article" date="2021" name="Genome Biol. Evol.">
        <title>Developing a high-quality reference genome for a parasitic bivalve with doubly uniparental inheritance (Bivalvia: Unionida).</title>
        <authorList>
            <person name="Smith C.H."/>
        </authorList>
    </citation>
    <scope>NUCLEOTIDE SEQUENCE</scope>
    <source>
        <strain evidence="1">CHS0354</strain>
        <tissue evidence="1">Mantle</tissue>
    </source>
</reference>
<dbReference type="Pfam" id="PF07224">
    <property type="entry name" value="Chlorophyllase"/>
    <property type="match status" value="1"/>
</dbReference>
<organism evidence="1 2">
    <name type="scientific">Potamilus streckersoni</name>
    <dbReference type="NCBI Taxonomy" id="2493646"/>
    <lineage>
        <taxon>Eukaryota</taxon>
        <taxon>Metazoa</taxon>
        <taxon>Spiralia</taxon>
        <taxon>Lophotrochozoa</taxon>
        <taxon>Mollusca</taxon>
        <taxon>Bivalvia</taxon>
        <taxon>Autobranchia</taxon>
        <taxon>Heteroconchia</taxon>
        <taxon>Palaeoheterodonta</taxon>
        <taxon>Unionida</taxon>
        <taxon>Unionoidea</taxon>
        <taxon>Unionidae</taxon>
        <taxon>Ambleminae</taxon>
        <taxon>Lampsilini</taxon>
        <taxon>Potamilus</taxon>
    </lineage>
</organism>
<dbReference type="AlphaFoldDB" id="A0AAE0WDM0"/>
<dbReference type="SUPFAM" id="SSF53474">
    <property type="entry name" value="alpha/beta-Hydrolases"/>
    <property type="match status" value="1"/>
</dbReference>
<keyword evidence="2" id="KW-1185">Reference proteome</keyword>
<gene>
    <name evidence="1" type="ORF">CHS0354_027168</name>
</gene>
<protein>
    <submittedName>
        <fullName evidence="1">Uncharacterized protein</fullName>
    </submittedName>
</protein>
<dbReference type="InterPro" id="IPR029058">
    <property type="entry name" value="AB_hydrolase_fold"/>
</dbReference>
<evidence type="ECO:0000313" key="1">
    <source>
        <dbReference type="EMBL" id="KAK3611443.1"/>
    </source>
</evidence>
<reference evidence="1" key="3">
    <citation type="submission" date="2023-05" db="EMBL/GenBank/DDBJ databases">
        <authorList>
            <person name="Smith C.H."/>
        </authorList>
    </citation>
    <scope>NUCLEOTIDE SEQUENCE</scope>
    <source>
        <strain evidence="1">CHS0354</strain>
        <tissue evidence="1">Mantle</tissue>
    </source>
</reference>
<dbReference type="Proteomes" id="UP001195483">
    <property type="component" value="Unassembled WGS sequence"/>
</dbReference>
<dbReference type="InterPro" id="IPR017395">
    <property type="entry name" value="Chlorophyllase-like"/>
</dbReference>
<dbReference type="Gene3D" id="3.40.50.1820">
    <property type="entry name" value="alpha/beta hydrolase"/>
    <property type="match status" value="1"/>
</dbReference>
<comment type="caution">
    <text evidence="1">The sequence shown here is derived from an EMBL/GenBank/DDBJ whole genome shotgun (WGS) entry which is preliminary data.</text>
</comment>
<reference evidence="1" key="1">
    <citation type="journal article" date="2021" name="Genome Biol. Evol.">
        <title>A High-Quality Reference Genome for a Parasitic Bivalve with Doubly Uniparental Inheritance (Bivalvia: Unionida).</title>
        <authorList>
            <person name="Smith C.H."/>
        </authorList>
    </citation>
    <scope>NUCLEOTIDE SEQUENCE</scope>
    <source>
        <strain evidence="1">CHS0354</strain>
    </source>
</reference>
<evidence type="ECO:0000313" key="2">
    <source>
        <dbReference type="Proteomes" id="UP001195483"/>
    </source>
</evidence>
<accession>A0AAE0WDM0</accession>
<sequence>MKHLIQTTIYNSKRILSIYVEWGNPYDMGRLPVNDFTITEIIDKSPLHTTAHYPNKSGEYPVVFFIGGMNGYVLSEMYTDVLRMVAAHGFIVFGVDYKYPALADGKYAFKNILKQDLEPYFKEIDFVSYTFCLLSHFR</sequence>
<dbReference type="PANTHER" id="PTHR33428">
    <property type="entry name" value="CHLOROPHYLLASE-2, CHLOROPLASTIC"/>
    <property type="match status" value="1"/>
</dbReference>
<dbReference type="EMBL" id="JAEAOA010001626">
    <property type="protein sequence ID" value="KAK3611443.1"/>
    <property type="molecule type" value="Genomic_DNA"/>
</dbReference>
<name>A0AAE0WDM0_9BIVA</name>
<proteinExistence type="predicted"/>